<keyword evidence="4" id="KW-1185">Reference proteome</keyword>
<proteinExistence type="predicted"/>
<evidence type="ECO:0000256" key="2">
    <source>
        <dbReference type="SAM" id="SignalP"/>
    </source>
</evidence>
<keyword evidence="1" id="KW-0472">Membrane</keyword>
<evidence type="ECO:0000313" key="4">
    <source>
        <dbReference type="Proteomes" id="UP000298337"/>
    </source>
</evidence>
<organism evidence="3 4">
    <name type="scientific">Hymenobacter fodinae</name>
    <dbReference type="NCBI Taxonomy" id="2510796"/>
    <lineage>
        <taxon>Bacteria</taxon>
        <taxon>Pseudomonadati</taxon>
        <taxon>Bacteroidota</taxon>
        <taxon>Cytophagia</taxon>
        <taxon>Cytophagales</taxon>
        <taxon>Hymenobacteraceae</taxon>
        <taxon>Hymenobacter</taxon>
    </lineage>
</organism>
<dbReference type="RefSeq" id="WP_135431722.1">
    <property type="nucleotide sequence ID" value="NZ_SRLA01000001.1"/>
</dbReference>
<sequence length="91" mass="9429">MRTLYSYLLAGWLLCIGAAASAAPAYSLPDGPGKPTLVTTPPAVTSPVAQVDFIVAKAAAPTHPQKKKSSSKKVWLFVGIGVALAVLRILV</sequence>
<gene>
    <name evidence="3" type="ORF">EU556_05280</name>
</gene>
<keyword evidence="2" id="KW-0732">Signal</keyword>
<evidence type="ECO:0000313" key="3">
    <source>
        <dbReference type="EMBL" id="TGE10232.1"/>
    </source>
</evidence>
<dbReference type="EMBL" id="SRLA01000001">
    <property type="protein sequence ID" value="TGE10232.1"/>
    <property type="molecule type" value="Genomic_DNA"/>
</dbReference>
<feature type="signal peptide" evidence="2">
    <location>
        <begin position="1"/>
        <end position="22"/>
    </location>
</feature>
<evidence type="ECO:0000256" key="1">
    <source>
        <dbReference type="SAM" id="Phobius"/>
    </source>
</evidence>
<comment type="caution">
    <text evidence="3">The sequence shown here is derived from an EMBL/GenBank/DDBJ whole genome shotgun (WGS) entry which is preliminary data.</text>
</comment>
<name>A0A4Z0PCQ1_9BACT</name>
<feature type="chain" id="PRO_5021502771" evidence="2">
    <location>
        <begin position="23"/>
        <end position="91"/>
    </location>
</feature>
<feature type="transmembrane region" description="Helical" evidence="1">
    <location>
        <begin position="74"/>
        <end position="90"/>
    </location>
</feature>
<keyword evidence="1" id="KW-1133">Transmembrane helix</keyword>
<protein>
    <submittedName>
        <fullName evidence="3">Uncharacterized protein</fullName>
    </submittedName>
</protein>
<dbReference type="Proteomes" id="UP000298337">
    <property type="component" value="Unassembled WGS sequence"/>
</dbReference>
<reference evidence="3 4" key="1">
    <citation type="submission" date="2019-04" db="EMBL/GenBank/DDBJ databases">
        <authorList>
            <person name="Feng G."/>
            <person name="Zhang J."/>
            <person name="Zhu H."/>
        </authorList>
    </citation>
    <scope>NUCLEOTIDE SEQUENCE [LARGE SCALE GENOMIC DNA]</scope>
    <source>
        <strain evidence="3 4">92R-1</strain>
    </source>
</reference>
<keyword evidence="1" id="KW-0812">Transmembrane</keyword>
<dbReference type="AlphaFoldDB" id="A0A4Z0PCQ1"/>
<accession>A0A4Z0PCQ1</accession>